<evidence type="ECO:0000259" key="6">
    <source>
        <dbReference type="PROSITE" id="PS51192"/>
    </source>
</evidence>
<dbReference type="EC" id="5.6.2.4" evidence="5"/>
<dbReference type="Pfam" id="PF00270">
    <property type="entry name" value="DEAD"/>
    <property type="match status" value="1"/>
</dbReference>
<keyword evidence="2" id="KW-0547">Nucleotide-binding</keyword>
<dbReference type="GO" id="GO:0043138">
    <property type="term" value="F:3'-5' DNA helicase activity"/>
    <property type="evidence" value="ECO:0007669"/>
    <property type="project" value="UniProtKB-EC"/>
</dbReference>
<dbReference type="EMBL" id="KN822951">
    <property type="protein sequence ID" value="KIO32933.1"/>
    <property type="molecule type" value="Genomic_DNA"/>
</dbReference>
<sequence>MSPSGHVETTCTLWNTVKGHEVIQKIVQKRIPEWVNGAHPWQLPLVARTLDQRHSITVTATGDGKSALFYLPLLVHMELAMNPSLWPQMAASAKKSPAAIIVLPVSAIAATLVPEITEKGLTVVTLTKATIDAARRAKQDLFEQAKTANIILLGPEQLLSRRFDLEVLRSREFRARLCLTGIDEVHFVDYWGAGFREAYSQLGYLHARIPSHVPIVCASATITPRFPDIDWTLSCDGKVVVFCRTMELCDRVTAYLRSKLPGSSNKHDIVRVYNSLVAPEDNDITKTLFMSTSSCKVVVATVGFGCGLNLRDVRFSVSLGDP</sequence>
<dbReference type="PROSITE" id="PS51194">
    <property type="entry name" value="HELICASE_CTER"/>
    <property type="match status" value="1"/>
</dbReference>
<evidence type="ECO:0000256" key="4">
    <source>
        <dbReference type="ARBA" id="ARBA00034617"/>
    </source>
</evidence>
<keyword evidence="3" id="KW-0067">ATP-binding</keyword>
<reference evidence="9" key="2">
    <citation type="submission" date="2015-01" db="EMBL/GenBank/DDBJ databases">
        <title>Evolutionary Origins and Diversification of the Mycorrhizal Mutualists.</title>
        <authorList>
            <consortium name="DOE Joint Genome Institute"/>
            <consortium name="Mycorrhizal Genomics Consortium"/>
            <person name="Kohler A."/>
            <person name="Kuo A."/>
            <person name="Nagy L.G."/>
            <person name="Floudas D."/>
            <person name="Copeland A."/>
            <person name="Barry K.W."/>
            <person name="Cichocki N."/>
            <person name="Veneault-Fourrey C."/>
            <person name="LaButti K."/>
            <person name="Lindquist E.A."/>
            <person name="Lipzen A."/>
            <person name="Lundell T."/>
            <person name="Morin E."/>
            <person name="Murat C."/>
            <person name="Riley R."/>
            <person name="Ohm R."/>
            <person name="Sun H."/>
            <person name="Tunlid A."/>
            <person name="Henrissat B."/>
            <person name="Grigoriev I.V."/>
            <person name="Hibbett D.S."/>
            <person name="Martin F."/>
        </authorList>
    </citation>
    <scope>NUCLEOTIDE SEQUENCE [LARGE SCALE GENOMIC DNA]</scope>
    <source>
        <strain evidence="9">MUT 4182</strain>
    </source>
</reference>
<gene>
    <name evidence="8" type="ORF">M407DRAFT_66027</name>
</gene>
<dbReference type="Proteomes" id="UP000054248">
    <property type="component" value="Unassembled WGS sequence"/>
</dbReference>
<feature type="domain" description="Helicase C-terminal" evidence="7">
    <location>
        <begin position="228"/>
        <end position="322"/>
    </location>
</feature>
<dbReference type="InterPro" id="IPR001650">
    <property type="entry name" value="Helicase_C-like"/>
</dbReference>
<dbReference type="STRING" id="1051891.A0A0C3LG40"/>
<name>A0A0C3LG40_9AGAM</name>
<dbReference type="GO" id="GO:0005694">
    <property type="term" value="C:chromosome"/>
    <property type="evidence" value="ECO:0007669"/>
    <property type="project" value="TreeGrafter"/>
</dbReference>
<evidence type="ECO:0000256" key="3">
    <source>
        <dbReference type="ARBA" id="ARBA00022840"/>
    </source>
</evidence>
<keyword evidence="9" id="KW-1185">Reference proteome</keyword>
<feature type="domain" description="Helicase ATP-binding" evidence="6">
    <location>
        <begin position="46"/>
        <end position="240"/>
    </location>
</feature>
<dbReference type="InterPro" id="IPR011545">
    <property type="entry name" value="DEAD/DEAH_box_helicase_dom"/>
</dbReference>
<dbReference type="GO" id="GO:0009378">
    <property type="term" value="F:four-way junction helicase activity"/>
    <property type="evidence" value="ECO:0007669"/>
    <property type="project" value="TreeGrafter"/>
</dbReference>
<dbReference type="PROSITE" id="PS51192">
    <property type="entry name" value="HELICASE_ATP_BIND_1"/>
    <property type="match status" value="1"/>
</dbReference>
<dbReference type="PANTHER" id="PTHR13710:SF120">
    <property type="entry name" value="BIFUNCTIONAL 3'-5' EXONUCLEASE_ATP-DEPENDENT HELICASE WRN"/>
    <property type="match status" value="1"/>
</dbReference>
<evidence type="ECO:0000313" key="8">
    <source>
        <dbReference type="EMBL" id="KIO32933.1"/>
    </source>
</evidence>
<evidence type="ECO:0000256" key="2">
    <source>
        <dbReference type="ARBA" id="ARBA00022741"/>
    </source>
</evidence>
<dbReference type="GO" id="GO:0005737">
    <property type="term" value="C:cytoplasm"/>
    <property type="evidence" value="ECO:0007669"/>
    <property type="project" value="TreeGrafter"/>
</dbReference>
<reference evidence="8 9" key="1">
    <citation type="submission" date="2014-04" db="EMBL/GenBank/DDBJ databases">
        <authorList>
            <consortium name="DOE Joint Genome Institute"/>
            <person name="Kuo A."/>
            <person name="Girlanda M."/>
            <person name="Perotto S."/>
            <person name="Kohler A."/>
            <person name="Nagy L.G."/>
            <person name="Floudas D."/>
            <person name="Copeland A."/>
            <person name="Barry K.W."/>
            <person name="Cichocki N."/>
            <person name="Veneault-Fourrey C."/>
            <person name="LaButti K."/>
            <person name="Lindquist E.A."/>
            <person name="Lipzen A."/>
            <person name="Lundell T."/>
            <person name="Morin E."/>
            <person name="Murat C."/>
            <person name="Sun H."/>
            <person name="Tunlid A."/>
            <person name="Henrissat B."/>
            <person name="Grigoriev I.V."/>
            <person name="Hibbett D.S."/>
            <person name="Martin F."/>
            <person name="Nordberg H.P."/>
            <person name="Cantor M.N."/>
            <person name="Hua S.X."/>
        </authorList>
    </citation>
    <scope>NUCLEOTIDE SEQUENCE [LARGE SCALE GENOMIC DNA]</scope>
    <source>
        <strain evidence="8 9">MUT 4182</strain>
    </source>
</reference>
<dbReference type="GO" id="GO:0005524">
    <property type="term" value="F:ATP binding"/>
    <property type="evidence" value="ECO:0007669"/>
    <property type="project" value="UniProtKB-KW"/>
</dbReference>
<protein>
    <recommendedName>
        <fullName evidence="5">DNA 3'-5' helicase</fullName>
        <ecNumber evidence="5">5.6.2.4</ecNumber>
    </recommendedName>
</protein>
<dbReference type="AlphaFoldDB" id="A0A0C3LG40"/>
<comment type="catalytic activity">
    <reaction evidence="4">
        <text>Couples ATP hydrolysis with the unwinding of duplex DNA by translocating in the 3'-5' direction.</text>
        <dbReference type="EC" id="5.6.2.4"/>
    </reaction>
</comment>
<accession>A0A0C3LG40</accession>
<dbReference type="Gene3D" id="3.40.50.300">
    <property type="entry name" value="P-loop containing nucleotide triphosphate hydrolases"/>
    <property type="match status" value="2"/>
</dbReference>
<dbReference type="SMART" id="SM00487">
    <property type="entry name" value="DEXDc"/>
    <property type="match status" value="1"/>
</dbReference>
<dbReference type="InterPro" id="IPR027417">
    <property type="entry name" value="P-loop_NTPase"/>
</dbReference>
<dbReference type="SUPFAM" id="SSF52540">
    <property type="entry name" value="P-loop containing nucleoside triphosphate hydrolases"/>
    <property type="match status" value="1"/>
</dbReference>
<dbReference type="GO" id="GO:0003676">
    <property type="term" value="F:nucleic acid binding"/>
    <property type="evidence" value="ECO:0007669"/>
    <property type="project" value="InterPro"/>
</dbReference>
<evidence type="ECO:0000259" key="7">
    <source>
        <dbReference type="PROSITE" id="PS51194"/>
    </source>
</evidence>
<organism evidence="8 9">
    <name type="scientific">Tulasnella calospora MUT 4182</name>
    <dbReference type="NCBI Taxonomy" id="1051891"/>
    <lineage>
        <taxon>Eukaryota</taxon>
        <taxon>Fungi</taxon>
        <taxon>Dikarya</taxon>
        <taxon>Basidiomycota</taxon>
        <taxon>Agaricomycotina</taxon>
        <taxon>Agaricomycetes</taxon>
        <taxon>Cantharellales</taxon>
        <taxon>Tulasnellaceae</taxon>
        <taxon>Tulasnella</taxon>
    </lineage>
</organism>
<evidence type="ECO:0000256" key="1">
    <source>
        <dbReference type="ARBA" id="ARBA00005446"/>
    </source>
</evidence>
<dbReference type="InterPro" id="IPR014001">
    <property type="entry name" value="Helicase_ATP-bd"/>
</dbReference>
<dbReference type="HOGENOM" id="CLU_010294_0_0_1"/>
<dbReference type="GO" id="GO:0005634">
    <property type="term" value="C:nucleus"/>
    <property type="evidence" value="ECO:0007669"/>
    <property type="project" value="TreeGrafter"/>
</dbReference>
<proteinExistence type="inferred from homology"/>
<comment type="similarity">
    <text evidence="1">Belongs to the helicase family. RecQ subfamily.</text>
</comment>
<feature type="non-terminal residue" evidence="8">
    <location>
        <position position="322"/>
    </location>
</feature>
<dbReference type="OrthoDB" id="3260945at2759"/>
<evidence type="ECO:0000256" key="5">
    <source>
        <dbReference type="ARBA" id="ARBA00034808"/>
    </source>
</evidence>
<dbReference type="PANTHER" id="PTHR13710">
    <property type="entry name" value="DNA HELICASE RECQ FAMILY MEMBER"/>
    <property type="match status" value="1"/>
</dbReference>
<evidence type="ECO:0000313" key="9">
    <source>
        <dbReference type="Proteomes" id="UP000054248"/>
    </source>
</evidence>
<dbReference type="GO" id="GO:0000724">
    <property type="term" value="P:double-strand break repair via homologous recombination"/>
    <property type="evidence" value="ECO:0007669"/>
    <property type="project" value="TreeGrafter"/>
</dbReference>